<dbReference type="AlphaFoldDB" id="A0A8J4V8K5"/>
<feature type="transmembrane region" description="Helical" evidence="2">
    <location>
        <begin position="90"/>
        <end position="114"/>
    </location>
</feature>
<feature type="transmembrane region" description="Helical" evidence="2">
    <location>
        <begin position="57"/>
        <end position="78"/>
    </location>
</feature>
<name>A0A8J4V8K5_9MYCE</name>
<proteinExistence type="predicted"/>
<keyword evidence="4" id="KW-1185">Reference proteome</keyword>
<feature type="compositionally biased region" description="Polar residues" evidence="1">
    <location>
        <begin position="288"/>
        <end position="303"/>
    </location>
</feature>
<keyword evidence="2" id="KW-0812">Transmembrane</keyword>
<evidence type="ECO:0000256" key="1">
    <source>
        <dbReference type="SAM" id="MobiDB-lite"/>
    </source>
</evidence>
<protein>
    <submittedName>
        <fullName evidence="3">Uncharacterized protein</fullName>
    </submittedName>
</protein>
<organism evidence="3 4">
    <name type="scientific">Polysphondylium violaceum</name>
    <dbReference type="NCBI Taxonomy" id="133409"/>
    <lineage>
        <taxon>Eukaryota</taxon>
        <taxon>Amoebozoa</taxon>
        <taxon>Evosea</taxon>
        <taxon>Eumycetozoa</taxon>
        <taxon>Dictyostelia</taxon>
        <taxon>Dictyosteliales</taxon>
        <taxon>Dictyosteliaceae</taxon>
        <taxon>Polysphondylium</taxon>
    </lineage>
</organism>
<feature type="transmembrane region" description="Helical" evidence="2">
    <location>
        <begin position="242"/>
        <end position="263"/>
    </location>
</feature>
<evidence type="ECO:0000313" key="3">
    <source>
        <dbReference type="EMBL" id="KAF2077912.1"/>
    </source>
</evidence>
<feature type="transmembrane region" description="Helical" evidence="2">
    <location>
        <begin position="135"/>
        <end position="155"/>
    </location>
</feature>
<keyword evidence="2" id="KW-1133">Transmembrane helix</keyword>
<evidence type="ECO:0000256" key="2">
    <source>
        <dbReference type="SAM" id="Phobius"/>
    </source>
</evidence>
<gene>
    <name evidence="3" type="ORF">CYY_000790</name>
</gene>
<dbReference type="EMBL" id="AJWJ01000016">
    <property type="protein sequence ID" value="KAF2077912.1"/>
    <property type="molecule type" value="Genomic_DNA"/>
</dbReference>
<feature type="region of interest" description="Disordered" evidence="1">
    <location>
        <begin position="288"/>
        <end position="317"/>
    </location>
</feature>
<keyword evidence="2" id="KW-0472">Membrane</keyword>
<evidence type="ECO:0000313" key="4">
    <source>
        <dbReference type="Proteomes" id="UP000695562"/>
    </source>
</evidence>
<feature type="transmembrane region" description="Helical" evidence="2">
    <location>
        <begin position="22"/>
        <end position="45"/>
    </location>
</feature>
<sequence length="317" mass="36580">MTLLEGVELQQLLTTAQVRDSKIMACLATIVMFLMALKIFYIFFIEKLNGVGAKLKFWANVLNFLYLFLTCITLYVMVEGSTLYISYNKFLYFVEMVSGILCIASVLLIYLHWVGMIQNVFKINNGRILTPMTRWIFFGFFLIPGSVLAIIYLAMVMEEADLRNEEYFAILKKVYYYYSVISTSLIIFLLWGYLAYQLIIMSDLTRQKTKRFFITSYLFSGTSILIVITHCMAFFFTPNDYGWKWASFIIIIIFDLELIFVVYPVNIHRIRKFFDANYVIPSDQISNPTNGSTQASKSDNIQVSAEPASQPVGNVQP</sequence>
<reference evidence="3" key="1">
    <citation type="submission" date="2020-01" db="EMBL/GenBank/DDBJ databases">
        <title>Development of genomics and gene disruption for Polysphondylium violaceum indicates a role for the polyketide synthase stlB in stalk morphogenesis.</title>
        <authorList>
            <person name="Narita B."/>
            <person name="Kawabe Y."/>
            <person name="Kin K."/>
            <person name="Saito T."/>
            <person name="Gibbs R."/>
            <person name="Kuspa A."/>
            <person name="Muzny D."/>
            <person name="Queller D."/>
            <person name="Richards S."/>
            <person name="Strassman J."/>
            <person name="Sucgang R."/>
            <person name="Worley K."/>
            <person name="Schaap P."/>
        </authorList>
    </citation>
    <scope>NUCLEOTIDE SEQUENCE</scope>
    <source>
        <strain evidence="3">QSvi11</strain>
    </source>
</reference>
<dbReference type="Proteomes" id="UP000695562">
    <property type="component" value="Unassembled WGS sequence"/>
</dbReference>
<feature type="transmembrane region" description="Helical" evidence="2">
    <location>
        <begin position="217"/>
        <end position="236"/>
    </location>
</feature>
<feature type="transmembrane region" description="Helical" evidence="2">
    <location>
        <begin position="175"/>
        <end position="196"/>
    </location>
</feature>
<accession>A0A8J4V8K5</accession>
<comment type="caution">
    <text evidence="3">The sequence shown here is derived from an EMBL/GenBank/DDBJ whole genome shotgun (WGS) entry which is preliminary data.</text>
</comment>